<reference evidence="3" key="1">
    <citation type="submission" date="2022-11" db="UniProtKB">
        <authorList>
            <consortium name="WormBaseParasite"/>
        </authorList>
    </citation>
    <scope>IDENTIFICATION</scope>
</reference>
<evidence type="ECO:0000256" key="1">
    <source>
        <dbReference type="SAM" id="Phobius"/>
    </source>
</evidence>
<evidence type="ECO:0000313" key="3">
    <source>
        <dbReference type="WBParaSite" id="PgR046_g068_t04"/>
    </source>
</evidence>
<dbReference type="Proteomes" id="UP000887569">
    <property type="component" value="Unplaced"/>
</dbReference>
<keyword evidence="1" id="KW-0812">Transmembrane</keyword>
<keyword evidence="2" id="KW-1185">Reference proteome</keyword>
<sequence length="87" mass="9716">LITCRMVVGTGLVIACAIGGYLYFCDKRECAERLRAWAEKLSDQTSHEVSNSIVQSFHSLLPENSLNSPTSTVTWEIEMVLFGTPHR</sequence>
<keyword evidence="1" id="KW-0472">Membrane</keyword>
<proteinExistence type="predicted"/>
<feature type="transmembrane region" description="Helical" evidence="1">
    <location>
        <begin position="6"/>
        <end position="25"/>
    </location>
</feature>
<dbReference type="WBParaSite" id="PgR046_g068_t04">
    <property type="protein sequence ID" value="PgR046_g068_t04"/>
    <property type="gene ID" value="PgR046_g068"/>
</dbReference>
<organism evidence="2 3">
    <name type="scientific">Parascaris univalens</name>
    <name type="common">Nematode worm</name>
    <dbReference type="NCBI Taxonomy" id="6257"/>
    <lineage>
        <taxon>Eukaryota</taxon>
        <taxon>Metazoa</taxon>
        <taxon>Ecdysozoa</taxon>
        <taxon>Nematoda</taxon>
        <taxon>Chromadorea</taxon>
        <taxon>Rhabditida</taxon>
        <taxon>Spirurina</taxon>
        <taxon>Ascaridomorpha</taxon>
        <taxon>Ascaridoidea</taxon>
        <taxon>Ascarididae</taxon>
        <taxon>Parascaris</taxon>
    </lineage>
</organism>
<keyword evidence="1" id="KW-1133">Transmembrane helix</keyword>
<protein>
    <submittedName>
        <fullName evidence="3">Uncharacterized protein</fullName>
    </submittedName>
</protein>
<evidence type="ECO:0000313" key="2">
    <source>
        <dbReference type="Proteomes" id="UP000887569"/>
    </source>
</evidence>
<name>A0A915BMD3_PARUN</name>
<dbReference type="AlphaFoldDB" id="A0A915BMD3"/>
<accession>A0A915BMD3</accession>